<comment type="similarity">
    <text evidence="1">Belongs to the LOG family.</text>
</comment>
<reference evidence="2 3" key="1">
    <citation type="submission" date="2024-09" db="EMBL/GenBank/DDBJ databases">
        <authorList>
            <person name="Sun Q."/>
            <person name="Mori K."/>
        </authorList>
    </citation>
    <scope>NUCLEOTIDE SEQUENCE [LARGE SCALE GENOMIC DNA]</scope>
    <source>
        <strain evidence="2 3">NCAIM B.02604</strain>
    </source>
</reference>
<sequence>MSEYPKDLQLRFGEAERNPTRNQGAVELRMDLDDRPMEDTLLLLAPTQEDFTNTDPWRVMRITAEFVEGFDALAELGPAISIFGSARTQPHEPLYQLGIDVAKAVAEDGFNIITGGGPGLMEAGNVGAMEAGVCSVGLGIELPFEAALNEYLNIGINFRYFFARKTMFLKYARGFVVLPGGFGTLDELFEALTLIQTGKVIDFPLVLVGKKFWAPLVDWLRDTLVEEGMISASDLNLFSVVETPEEVVQALREGCR</sequence>
<dbReference type="RefSeq" id="WP_377458075.1">
    <property type="nucleotide sequence ID" value="NZ_JBHLUB010000003.1"/>
</dbReference>
<dbReference type="InterPro" id="IPR031100">
    <property type="entry name" value="LOG_fam"/>
</dbReference>
<evidence type="ECO:0000313" key="2">
    <source>
        <dbReference type="EMBL" id="MFC0581391.1"/>
    </source>
</evidence>
<dbReference type="Proteomes" id="UP001589862">
    <property type="component" value="Unassembled WGS sequence"/>
</dbReference>
<keyword evidence="1" id="KW-0378">Hydrolase</keyword>
<comment type="caution">
    <text evidence="2">The sequence shown here is derived from an EMBL/GenBank/DDBJ whole genome shotgun (WGS) entry which is preliminary data.</text>
</comment>
<organism evidence="2 3">
    <name type="scientific">Micrococcoides hystricis</name>
    <dbReference type="NCBI Taxonomy" id="1572761"/>
    <lineage>
        <taxon>Bacteria</taxon>
        <taxon>Bacillati</taxon>
        <taxon>Actinomycetota</taxon>
        <taxon>Actinomycetes</taxon>
        <taxon>Micrococcales</taxon>
        <taxon>Micrococcaceae</taxon>
        <taxon>Micrococcoides</taxon>
    </lineage>
</organism>
<dbReference type="Gene3D" id="3.40.50.450">
    <property type="match status" value="1"/>
</dbReference>
<dbReference type="NCBIfam" id="TIGR00730">
    <property type="entry name" value="Rossman fold protein, TIGR00730 family"/>
    <property type="match status" value="1"/>
</dbReference>
<dbReference type="PANTHER" id="PTHR43393">
    <property type="entry name" value="CYTOKININ RIBOSIDE 5'-MONOPHOSPHATE PHOSPHORIBOHYDROLASE"/>
    <property type="match status" value="1"/>
</dbReference>
<comment type="catalytic activity">
    <reaction evidence="1">
        <text>9-ribosyl-trans-zeatin 5'-phosphate + H2O = trans-zeatin + D-ribose 5-phosphate</text>
        <dbReference type="Rhea" id="RHEA:48564"/>
        <dbReference type="ChEBI" id="CHEBI:15377"/>
        <dbReference type="ChEBI" id="CHEBI:16522"/>
        <dbReference type="ChEBI" id="CHEBI:78346"/>
        <dbReference type="ChEBI" id="CHEBI:87947"/>
        <dbReference type="EC" id="3.2.2.n1"/>
    </reaction>
</comment>
<keyword evidence="3" id="KW-1185">Reference proteome</keyword>
<dbReference type="SUPFAM" id="SSF102405">
    <property type="entry name" value="MCP/YpsA-like"/>
    <property type="match status" value="1"/>
</dbReference>
<protein>
    <recommendedName>
        <fullName evidence="1">Cytokinin riboside 5'-monophosphate phosphoribohydrolase</fullName>
        <ecNumber evidence="1">3.2.2.n1</ecNumber>
    </recommendedName>
</protein>
<evidence type="ECO:0000313" key="3">
    <source>
        <dbReference type="Proteomes" id="UP001589862"/>
    </source>
</evidence>
<proteinExistence type="inferred from homology"/>
<accession>A0ABV6P9S6</accession>
<dbReference type="InterPro" id="IPR005269">
    <property type="entry name" value="LOG"/>
</dbReference>
<dbReference type="Pfam" id="PF03641">
    <property type="entry name" value="Lysine_decarbox"/>
    <property type="match status" value="1"/>
</dbReference>
<comment type="catalytic activity">
    <reaction evidence="1">
        <text>N(6)-(dimethylallyl)adenosine 5'-phosphate + H2O = N(6)-dimethylallyladenine + D-ribose 5-phosphate</text>
        <dbReference type="Rhea" id="RHEA:48560"/>
        <dbReference type="ChEBI" id="CHEBI:15377"/>
        <dbReference type="ChEBI" id="CHEBI:17660"/>
        <dbReference type="ChEBI" id="CHEBI:57526"/>
        <dbReference type="ChEBI" id="CHEBI:78346"/>
        <dbReference type="EC" id="3.2.2.n1"/>
    </reaction>
</comment>
<evidence type="ECO:0000256" key="1">
    <source>
        <dbReference type="RuleBase" id="RU363015"/>
    </source>
</evidence>
<keyword evidence="1" id="KW-0203">Cytokinin biosynthesis</keyword>
<dbReference type="EC" id="3.2.2.n1" evidence="1"/>
<dbReference type="PANTHER" id="PTHR43393:SF2">
    <property type="entry name" value="CYTOKININ RIBOSIDE 5'-MONOPHOSPHATE PHOSPHORIBOHYDROLASE"/>
    <property type="match status" value="1"/>
</dbReference>
<gene>
    <name evidence="2" type="ORF">ACFFFR_03160</name>
</gene>
<name>A0ABV6P9S6_9MICC</name>
<dbReference type="InterPro" id="IPR052341">
    <property type="entry name" value="LOG_family_nucleotidases"/>
</dbReference>
<dbReference type="EMBL" id="JBHLUB010000003">
    <property type="protein sequence ID" value="MFC0581391.1"/>
    <property type="molecule type" value="Genomic_DNA"/>
</dbReference>